<dbReference type="RefSeq" id="WP_073110967.1">
    <property type="nucleotide sequence ID" value="NZ_FQZY01000037.1"/>
</dbReference>
<organism evidence="1 2">
    <name type="scientific">Hespellia stercorisuis DSM 15480</name>
    <dbReference type="NCBI Taxonomy" id="1121950"/>
    <lineage>
        <taxon>Bacteria</taxon>
        <taxon>Bacillati</taxon>
        <taxon>Bacillota</taxon>
        <taxon>Clostridia</taxon>
        <taxon>Lachnospirales</taxon>
        <taxon>Lachnospiraceae</taxon>
        <taxon>Hespellia</taxon>
    </lineage>
</organism>
<dbReference type="Proteomes" id="UP000184301">
    <property type="component" value="Unassembled WGS sequence"/>
</dbReference>
<dbReference type="Gene3D" id="1.20.140.160">
    <property type="match status" value="1"/>
</dbReference>
<dbReference type="AlphaFoldDB" id="A0A1M6QST0"/>
<keyword evidence="2" id="KW-1185">Reference proteome</keyword>
<dbReference type="STRING" id="1121950.SAMN02745243_02509"/>
<evidence type="ECO:0000313" key="2">
    <source>
        <dbReference type="Proteomes" id="UP000184301"/>
    </source>
</evidence>
<reference evidence="1 2" key="1">
    <citation type="submission" date="2016-11" db="EMBL/GenBank/DDBJ databases">
        <authorList>
            <person name="Jaros S."/>
            <person name="Januszkiewicz K."/>
            <person name="Wedrychowicz H."/>
        </authorList>
    </citation>
    <scope>NUCLEOTIDE SEQUENCE [LARGE SCALE GENOMIC DNA]</scope>
    <source>
        <strain evidence="1 2">DSM 15480</strain>
    </source>
</reference>
<dbReference type="SUPFAM" id="SSF88659">
    <property type="entry name" value="Sigma3 and sigma4 domains of RNA polymerase sigma factors"/>
    <property type="match status" value="1"/>
</dbReference>
<dbReference type="GO" id="GO:0003700">
    <property type="term" value="F:DNA-binding transcription factor activity"/>
    <property type="evidence" value="ECO:0007669"/>
    <property type="project" value="InterPro"/>
</dbReference>
<dbReference type="InterPro" id="IPR013324">
    <property type="entry name" value="RNA_pol_sigma_r3/r4-like"/>
</dbReference>
<dbReference type="EMBL" id="FQZY01000037">
    <property type="protein sequence ID" value="SHK23168.1"/>
    <property type="molecule type" value="Genomic_DNA"/>
</dbReference>
<evidence type="ECO:0008006" key="3">
    <source>
        <dbReference type="Google" id="ProtNLM"/>
    </source>
</evidence>
<dbReference type="OrthoDB" id="9814320at2"/>
<evidence type="ECO:0000313" key="1">
    <source>
        <dbReference type="EMBL" id="SHK23168.1"/>
    </source>
</evidence>
<sequence>MNTRKPKEREHYRIRLEDGTLVEVTREVYLCWYQMRRKEKYQKEKEQKHHVYSLEAMQGNNFYSDLSIPDEVDVENIVLRDFMREQVREMIRELTEYEQAIVYCLYYLNLNTVETAQELGKSRRIILFRKRQILEKLKKKCTKRKIDQI</sequence>
<protein>
    <recommendedName>
        <fullName evidence="3">RNA polymerase sigma factor, sigma-70 family</fullName>
    </recommendedName>
</protein>
<accession>A0A1M6QST0</accession>
<proteinExistence type="predicted"/>
<gene>
    <name evidence="1" type="ORF">SAMN02745243_02509</name>
</gene>
<name>A0A1M6QST0_9FIRM</name>
<dbReference type="GO" id="GO:0006352">
    <property type="term" value="P:DNA-templated transcription initiation"/>
    <property type="evidence" value="ECO:0007669"/>
    <property type="project" value="InterPro"/>
</dbReference>